<sequence>MTCPKITERPAGCERPLPKKCRRTVSYAIAADPVSGQPRLIKGLMSANAVTDRTPAPSPPYIHIREEMLGLMRALTEGMRIDSLMADQLSQISDRARLCGELEMADGLLDVTRQHRVAVLEGQGRLAALEARYAVLFPDES</sequence>
<accession>A0A169RJ28</accession>
<gene>
    <name evidence="1" type="ORF">MPPM_5297</name>
</gene>
<evidence type="ECO:0000313" key="1">
    <source>
        <dbReference type="EMBL" id="BAU93902.1"/>
    </source>
</evidence>
<name>A0A169RJ28_9HYPH</name>
<proteinExistence type="predicted"/>
<evidence type="ECO:0000313" key="2">
    <source>
        <dbReference type="Proteomes" id="UP000218288"/>
    </source>
</evidence>
<organism evidence="1 2">
    <name type="scientific">Methylorubrum populi</name>
    <dbReference type="NCBI Taxonomy" id="223967"/>
    <lineage>
        <taxon>Bacteria</taxon>
        <taxon>Pseudomonadati</taxon>
        <taxon>Pseudomonadota</taxon>
        <taxon>Alphaproteobacteria</taxon>
        <taxon>Hyphomicrobiales</taxon>
        <taxon>Methylobacteriaceae</taxon>
        <taxon>Methylorubrum</taxon>
    </lineage>
</organism>
<dbReference type="AlphaFoldDB" id="A0A169RJ28"/>
<dbReference type="Proteomes" id="UP000218288">
    <property type="component" value="Chromosome"/>
</dbReference>
<protein>
    <submittedName>
        <fullName evidence="1">Uncharacterized protein</fullName>
    </submittedName>
</protein>
<reference evidence="1 2" key="1">
    <citation type="journal article" date="2016" name="Genome Announc.">
        <title>Complete Genome Sequence of Methylobacterium populi P-1M, Isolated from Pink-Pigmented Household Biofilm.</title>
        <authorList>
            <person name="Morohoshi T."/>
            <person name="Ikeda T."/>
        </authorList>
    </citation>
    <scope>NUCLEOTIDE SEQUENCE [LARGE SCALE GENOMIC DNA]</scope>
    <source>
        <strain evidence="1 2">P-1M</strain>
    </source>
</reference>
<dbReference type="EMBL" id="AP014809">
    <property type="protein sequence ID" value="BAU93902.1"/>
    <property type="molecule type" value="Genomic_DNA"/>
</dbReference>